<sequence>MQDAANALMAELATIDQHGFSAEELDDVNLPASPG</sequence>
<gene>
    <name evidence="1" type="primary">pqqL_3</name>
    <name evidence="1" type="ORF">NCTC9117_03303</name>
</gene>
<protein>
    <submittedName>
        <fullName evidence="1">Membrane-associated peptidase</fullName>
    </submittedName>
</protein>
<evidence type="ECO:0000313" key="1">
    <source>
        <dbReference type="EMBL" id="STJ80673.1"/>
    </source>
</evidence>
<dbReference type="Proteomes" id="UP000254785">
    <property type="component" value="Unassembled WGS sequence"/>
</dbReference>
<proteinExistence type="predicted"/>
<dbReference type="EMBL" id="UGDC01000003">
    <property type="protein sequence ID" value="STJ80673.1"/>
    <property type="molecule type" value="Genomic_DNA"/>
</dbReference>
<dbReference type="AlphaFoldDB" id="A0A376YAU7"/>
<name>A0A376YAU7_ECOLX</name>
<accession>A0A376YAU7</accession>
<organism evidence="1 2">
    <name type="scientific">Escherichia coli</name>
    <dbReference type="NCBI Taxonomy" id="562"/>
    <lineage>
        <taxon>Bacteria</taxon>
        <taxon>Pseudomonadati</taxon>
        <taxon>Pseudomonadota</taxon>
        <taxon>Gammaproteobacteria</taxon>
        <taxon>Enterobacterales</taxon>
        <taxon>Enterobacteriaceae</taxon>
        <taxon>Escherichia</taxon>
    </lineage>
</organism>
<evidence type="ECO:0000313" key="2">
    <source>
        <dbReference type="Proteomes" id="UP000254785"/>
    </source>
</evidence>
<reference evidence="1 2" key="1">
    <citation type="submission" date="2018-06" db="EMBL/GenBank/DDBJ databases">
        <authorList>
            <consortium name="Pathogen Informatics"/>
            <person name="Doyle S."/>
        </authorList>
    </citation>
    <scope>NUCLEOTIDE SEQUENCE [LARGE SCALE GENOMIC DNA]</scope>
    <source>
        <strain evidence="1 2">NCTC9117</strain>
    </source>
</reference>